<name>M0A4S0_9EURY</name>
<dbReference type="PATRIC" id="fig|1227493.4.peg.1222"/>
<protein>
    <submittedName>
        <fullName evidence="2">Uncharacterized protein</fullName>
    </submittedName>
</protein>
<feature type="transmembrane region" description="Helical" evidence="1">
    <location>
        <begin position="103"/>
        <end position="126"/>
    </location>
</feature>
<reference evidence="2 3" key="1">
    <citation type="journal article" date="2014" name="PLoS Genet.">
        <title>Phylogenetically driven sequencing of extremely halophilic archaea reveals strategies for static and dynamic osmo-response.</title>
        <authorList>
            <person name="Becker E.A."/>
            <person name="Seitzer P.M."/>
            <person name="Tritt A."/>
            <person name="Larsen D."/>
            <person name="Krusor M."/>
            <person name="Yao A.I."/>
            <person name="Wu D."/>
            <person name="Madern D."/>
            <person name="Eisen J.A."/>
            <person name="Darling A.E."/>
            <person name="Facciotti M.T."/>
        </authorList>
    </citation>
    <scope>NUCLEOTIDE SEQUENCE [LARGE SCALE GENOMIC DNA]</scope>
    <source>
        <strain evidence="2 3">JCM 10989</strain>
    </source>
</reference>
<keyword evidence="1" id="KW-0812">Transmembrane</keyword>
<evidence type="ECO:0000256" key="1">
    <source>
        <dbReference type="SAM" id="Phobius"/>
    </source>
</evidence>
<dbReference type="EMBL" id="AOIM01000015">
    <property type="protein sequence ID" value="ELY92907.1"/>
    <property type="molecule type" value="Genomic_DNA"/>
</dbReference>
<dbReference type="Pfam" id="PF25957">
    <property type="entry name" value="DUF7994"/>
    <property type="match status" value="1"/>
</dbReference>
<dbReference type="Proteomes" id="UP000011519">
    <property type="component" value="Unassembled WGS sequence"/>
</dbReference>
<sequence length="134" mass="13459">MTADTLQRRLLGGGLVALLVAAGLLTLDGADATLNQFIVGWLAAGGALLVVAGIRNRFLLGVATVGWPKLAAAGLAILSVGSSTVGFLQLFVAPVGWGLLNGILAVLAALVLALGALECWLGGVLLDAELFAVE</sequence>
<gene>
    <name evidence="2" type="ORF">C483_06225</name>
</gene>
<keyword evidence="1" id="KW-1133">Transmembrane helix</keyword>
<dbReference type="RefSeq" id="WP_006652482.1">
    <property type="nucleotide sequence ID" value="NZ_AOIM01000015.1"/>
</dbReference>
<evidence type="ECO:0000313" key="3">
    <source>
        <dbReference type="Proteomes" id="UP000011519"/>
    </source>
</evidence>
<organism evidence="2 3">
    <name type="scientific">Natrialba hulunbeirensis JCM 10989</name>
    <dbReference type="NCBI Taxonomy" id="1227493"/>
    <lineage>
        <taxon>Archaea</taxon>
        <taxon>Methanobacteriati</taxon>
        <taxon>Methanobacteriota</taxon>
        <taxon>Stenosarchaea group</taxon>
        <taxon>Halobacteria</taxon>
        <taxon>Halobacteriales</taxon>
        <taxon>Natrialbaceae</taxon>
        <taxon>Natrialba</taxon>
    </lineage>
</organism>
<dbReference type="AlphaFoldDB" id="M0A4S0"/>
<feature type="transmembrane region" description="Helical" evidence="1">
    <location>
        <begin position="70"/>
        <end position="91"/>
    </location>
</feature>
<comment type="caution">
    <text evidence="2">The sequence shown here is derived from an EMBL/GenBank/DDBJ whole genome shotgun (WGS) entry which is preliminary data.</text>
</comment>
<feature type="transmembrane region" description="Helical" evidence="1">
    <location>
        <begin position="39"/>
        <end position="58"/>
    </location>
</feature>
<dbReference type="InterPro" id="IPR058307">
    <property type="entry name" value="DUF7994"/>
</dbReference>
<keyword evidence="1" id="KW-0472">Membrane</keyword>
<keyword evidence="3" id="KW-1185">Reference proteome</keyword>
<evidence type="ECO:0000313" key="2">
    <source>
        <dbReference type="EMBL" id="ELY92907.1"/>
    </source>
</evidence>
<accession>M0A4S0</accession>
<dbReference type="OrthoDB" id="170425at2157"/>
<proteinExistence type="predicted"/>